<sequence>MIRIQLGSDGLAHSRFAMSPVTETVNLLIAARVGTLAPPLRAPLRQTLANRRLDVLSALVRVDRGAGHYIPDFVTPPPPRFENQPSEELHAVATTPTWRVAGELSLAAAGNLANTVGRALPRQLTDADEQKTAEQLATELEQVWLHVLAPRWSRIRARIEADIADRLQTAGRHGFAAAIDSLDPQIDWHDGAVRVHGRFDVDVREPGITFVPSVFVTRAATVIDPVPPCDIPGYAAYGPGNPAPWPYPERRAAMCVYPVARRPPGRRPEAARPEELIGRTRARILDAVADPATTGEVAGRLRLSPSTVSYHLQILHRAGLVRRTRDVRSVLYQSTRRAG</sequence>
<gene>
    <name evidence="5" type="ordered locus">Caci_2023</name>
</gene>
<dbReference type="InterPro" id="IPR051011">
    <property type="entry name" value="Metal_resp_trans_reg"/>
</dbReference>
<proteinExistence type="predicted"/>
<dbReference type="GO" id="GO:0003677">
    <property type="term" value="F:DNA binding"/>
    <property type="evidence" value="ECO:0007669"/>
    <property type="project" value="UniProtKB-KW"/>
</dbReference>
<name>C7QFW6_CATAD</name>
<dbReference type="Pfam" id="PF12840">
    <property type="entry name" value="HTH_20"/>
    <property type="match status" value="1"/>
</dbReference>
<evidence type="ECO:0000256" key="1">
    <source>
        <dbReference type="ARBA" id="ARBA00023015"/>
    </source>
</evidence>
<dbReference type="Gene3D" id="1.10.10.10">
    <property type="entry name" value="Winged helix-like DNA-binding domain superfamily/Winged helix DNA-binding domain"/>
    <property type="match status" value="1"/>
</dbReference>
<dbReference type="SUPFAM" id="SSF46785">
    <property type="entry name" value="Winged helix' DNA-binding domain"/>
    <property type="match status" value="1"/>
</dbReference>
<dbReference type="PANTHER" id="PTHR43132:SF8">
    <property type="entry name" value="HTH-TYPE TRANSCRIPTIONAL REGULATOR KMTR"/>
    <property type="match status" value="1"/>
</dbReference>
<evidence type="ECO:0000259" key="4">
    <source>
        <dbReference type="SMART" id="SM00418"/>
    </source>
</evidence>
<dbReference type="InterPro" id="IPR001845">
    <property type="entry name" value="HTH_ArsR_DNA-bd_dom"/>
</dbReference>
<evidence type="ECO:0000313" key="6">
    <source>
        <dbReference type="Proteomes" id="UP000000851"/>
    </source>
</evidence>
<keyword evidence="6" id="KW-1185">Reference proteome</keyword>
<protein>
    <submittedName>
        <fullName evidence="5">Transcriptional regulator, ArsR family</fullName>
    </submittedName>
</protein>
<dbReference type="EMBL" id="CP001700">
    <property type="protein sequence ID" value="ACU70943.1"/>
    <property type="molecule type" value="Genomic_DNA"/>
</dbReference>
<dbReference type="InterPro" id="IPR036388">
    <property type="entry name" value="WH-like_DNA-bd_sf"/>
</dbReference>
<dbReference type="RefSeq" id="WP_012786236.1">
    <property type="nucleotide sequence ID" value="NC_013131.1"/>
</dbReference>
<accession>C7QFW6</accession>
<dbReference type="STRING" id="479433.Caci_2023"/>
<evidence type="ECO:0000313" key="5">
    <source>
        <dbReference type="EMBL" id="ACU70943.1"/>
    </source>
</evidence>
<dbReference type="KEGG" id="cai:Caci_2023"/>
<feature type="domain" description="HTH arsR-type" evidence="4">
    <location>
        <begin position="275"/>
        <end position="337"/>
    </location>
</feature>
<evidence type="ECO:0000256" key="2">
    <source>
        <dbReference type="ARBA" id="ARBA00023125"/>
    </source>
</evidence>
<dbReference type="CDD" id="cd00090">
    <property type="entry name" value="HTH_ARSR"/>
    <property type="match status" value="1"/>
</dbReference>
<dbReference type="PANTHER" id="PTHR43132">
    <property type="entry name" value="ARSENICAL RESISTANCE OPERON REPRESSOR ARSR-RELATED"/>
    <property type="match status" value="1"/>
</dbReference>
<dbReference type="OrthoDB" id="3460651at2"/>
<keyword evidence="2" id="KW-0238">DNA-binding</keyword>
<dbReference type="Proteomes" id="UP000000851">
    <property type="component" value="Chromosome"/>
</dbReference>
<organism evidence="5 6">
    <name type="scientific">Catenulispora acidiphila (strain DSM 44928 / JCM 14897 / NBRC 102108 / NRRL B-24433 / ID139908)</name>
    <dbReference type="NCBI Taxonomy" id="479433"/>
    <lineage>
        <taxon>Bacteria</taxon>
        <taxon>Bacillati</taxon>
        <taxon>Actinomycetota</taxon>
        <taxon>Actinomycetes</taxon>
        <taxon>Catenulisporales</taxon>
        <taxon>Catenulisporaceae</taxon>
        <taxon>Catenulispora</taxon>
    </lineage>
</organism>
<dbReference type="InterPro" id="IPR011991">
    <property type="entry name" value="ArsR-like_HTH"/>
</dbReference>
<evidence type="ECO:0000256" key="3">
    <source>
        <dbReference type="ARBA" id="ARBA00023163"/>
    </source>
</evidence>
<dbReference type="InterPro" id="IPR036390">
    <property type="entry name" value="WH_DNA-bd_sf"/>
</dbReference>
<reference evidence="5 6" key="1">
    <citation type="journal article" date="2009" name="Stand. Genomic Sci.">
        <title>Complete genome sequence of Catenulispora acidiphila type strain (ID 139908).</title>
        <authorList>
            <person name="Copeland A."/>
            <person name="Lapidus A."/>
            <person name="Glavina Del Rio T."/>
            <person name="Nolan M."/>
            <person name="Lucas S."/>
            <person name="Chen F."/>
            <person name="Tice H."/>
            <person name="Cheng J.F."/>
            <person name="Bruce D."/>
            <person name="Goodwin L."/>
            <person name="Pitluck S."/>
            <person name="Mikhailova N."/>
            <person name="Pati A."/>
            <person name="Ivanova N."/>
            <person name="Mavromatis K."/>
            <person name="Chen A."/>
            <person name="Palaniappan K."/>
            <person name="Chain P."/>
            <person name="Land M."/>
            <person name="Hauser L."/>
            <person name="Chang Y.J."/>
            <person name="Jeffries C.D."/>
            <person name="Chertkov O."/>
            <person name="Brettin T."/>
            <person name="Detter J.C."/>
            <person name="Han C."/>
            <person name="Ali Z."/>
            <person name="Tindall B.J."/>
            <person name="Goker M."/>
            <person name="Bristow J."/>
            <person name="Eisen J.A."/>
            <person name="Markowitz V."/>
            <person name="Hugenholtz P."/>
            <person name="Kyrpides N.C."/>
            <person name="Klenk H.P."/>
        </authorList>
    </citation>
    <scope>NUCLEOTIDE SEQUENCE [LARGE SCALE GENOMIC DNA]</scope>
    <source>
        <strain evidence="6">DSM 44928 / JCM 14897 / NBRC 102108 / NRRL B-24433 / ID139908</strain>
    </source>
</reference>
<dbReference type="eggNOG" id="COG0640">
    <property type="taxonomic scope" value="Bacteria"/>
</dbReference>
<dbReference type="InParanoid" id="C7QFW6"/>
<dbReference type="GO" id="GO:0003700">
    <property type="term" value="F:DNA-binding transcription factor activity"/>
    <property type="evidence" value="ECO:0007669"/>
    <property type="project" value="InterPro"/>
</dbReference>
<dbReference type="SMART" id="SM00418">
    <property type="entry name" value="HTH_ARSR"/>
    <property type="match status" value="1"/>
</dbReference>
<keyword evidence="3" id="KW-0804">Transcription</keyword>
<keyword evidence="1" id="KW-0805">Transcription regulation</keyword>
<dbReference type="AlphaFoldDB" id="C7QFW6"/>
<dbReference type="HOGENOM" id="CLU_063235_0_0_11"/>